<accession>A0AAD7CU70</accession>
<gene>
    <name evidence="2" type="ORF">B0H17DRAFT_1211832</name>
</gene>
<protein>
    <submittedName>
        <fullName evidence="2">Uncharacterized protein</fullName>
    </submittedName>
</protein>
<keyword evidence="3" id="KW-1185">Reference proteome</keyword>
<dbReference type="EMBL" id="JARKIE010000237">
    <property type="protein sequence ID" value="KAJ7662926.1"/>
    <property type="molecule type" value="Genomic_DNA"/>
</dbReference>
<name>A0AAD7CU70_MYCRO</name>
<comment type="caution">
    <text evidence="2">The sequence shown here is derived from an EMBL/GenBank/DDBJ whole genome shotgun (WGS) entry which is preliminary data.</text>
</comment>
<proteinExistence type="predicted"/>
<sequence length="244" mass="26036">MKKELIKKSFSLTNVDGGLHLVAYSKIPDIETGRLRALSLSSLPGFTILDISELARATASASPRGYGWGRTAWSASPPMGTRSLPFGWASGGSAGGTTLLANHLVSLRQTASFLCSSILPLSMDVFTLPHYHFLAATSLMHARLPTILPGLQLIANTGARTNGATTNNLQGVKHRHYKPCAPPAKRPRVSAASAGPSGPSSTPPPVSSAPAAPDDFDIEHTSPWAQRTWAIWCALGEKYRRRSR</sequence>
<feature type="region of interest" description="Disordered" evidence="1">
    <location>
        <begin position="174"/>
        <end position="217"/>
    </location>
</feature>
<evidence type="ECO:0000256" key="1">
    <source>
        <dbReference type="SAM" id="MobiDB-lite"/>
    </source>
</evidence>
<feature type="compositionally biased region" description="Low complexity" evidence="1">
    <location>
        <begin position="189"/>
        <end position="200"/>
    </location>
</feature>
<evidence type="ECO:0000313" key="3">
    <source>
        <dbReference type="Proteomes" id="UP001221757"/>
    </source>
</evidence>
<dbReference type="Proteomes" id="UP001221757">
    <property type="component" value="Unassembled WGS sequence"/>
</dbReference>
<dbReference type="AlphaFoldDB" id="A0AAD7CU70"/>
<evidence type="ECO:0000313" key="2">
    <source>
        <dbReference type="EMBL" id="KAJ7662926.1"/>
    </source>
</evidence>
<reference evidence="2" key="1">
    <citation type="submission" date="2023-03" db="EMBL/GenBank/DDBJ databases">
        <title>Massive genome expansion in bonnet fungi (Mycena s.s.) driven by repeated elements and novel gene families across ecological guilds.</title>
        <authorList>
            <consortium name="Lawrence Berkeley National Laboratory"/>
            <person name="Harder C.B."/>
            <person name="Miyauchi S."/>
            <person name="Viragh M."/>
            <person name="Kuo A."/>
            <person name="Thoen E."/>
            <person name="Andreopoulos B."/>
            <person name="Lu D."/>
            <person name="Skrede I."/>
            <person name="Drula E."/>
            <person name="Henrissat B."/>
            <person name="Morin E."/>
            <person name="Kohler A."/>
            <person name="Barry K."/>
            <person name="LaButti K."/>
            <person name="Morin E."/>
            <person name="Salamov A."/>
            <person name="Lipzen A."/>
            <person name="Mereny Z."/>
            <person name="Hegedus B."/>
            <person name="Baldrian P."/>
            <person name="Stursova M."/>
            <person name="Weitz H."/>
            <person name="Taylor A."/>
            <person name="Grigoriev I.V."/>
            <person name="Nagy L.G."/>
            <person name="Martin F."/>
            <person name="Kauserud H."/>
        </authorList>
    </citation>
    <scope>NUCLEOTIDE SEQUENCE</scope>
    <source>
        <strain evidence="2">CBHHK067</strain>
    </source>
</reference>
<organism evidence="2 3">
    <name type="scientific">Mycena rosella</name>
    <name type="common">Pink bonnet</name>
    <name type="synonym">Agaricus rosellus</name>
    <dbReference type="NCBI Taxonomy" id="1033263"/>
    <lineage>
        <taxon>Eukaryota</taxon>
        <taxon>Fungi</taxon>
        <taxon>Dikarya</taxon>
        <taxon>Basidiomycota</taxon>
        <taxon>Agaricomycotina</taxon>
        <taxon>Agaricomycetes</taxon>
        <taxon>Agaricomycetidae</taxon>
        <taxon>Agaricales</taxon>
        <taxon>Marasmiineae</taxon>
        <taxon>Mycenaceae</taxon>
        <taxon>Mycena</taxon>
    </lineage>
</organism>